<dbReference type="Proteomes" id="UP000598271">
    <property type="component" value="Unassembled WGS sequence"/>
</dbReference>
<dbReference type="EMBL" id="BMXF01000002">
    <property type="protein sequence ID" value="GHB68301.1"/>
    <property type="molecule type" value="Genomic_DNA"/>
</dbReference>
<feature type="signal peptide" evidence="1">
    <location>
        <begin position="1"/>
        <end position="28"/>
    </location>
</feature>
<dbReference type="InterPro" id="IPR010799">
    <property type="entry name" value="MlrC_C"/>
</dbReference>
<name>A0A8J3GA60_9BACT</name>
<keyword evidence="5" id="KW-1185">Reference proteome</keyword>
<comment type="caution">
    <text evidence="4">The sequence shown here is derived from an EMBL/GenBank/DDBJ whole genome shotgun (WGS) entry which is preliminary data.</text>
</comment>
<evidence type="ECO:0000259" key="2">
    <source>
        <dbReference type="Pfam" id="PF07171"/>
    </source>
</evidence>
<dbReference type="Pfam" id="PF07364">
    <property type="entry name" value="DUF1485"/>
    <property type="match status" value="1"/>
</dbReference>
<feature type="domain" description="Microcystin LR degradation protein MlrC C-terminal" evidence="2">
    <location>
        <begin position="337"/>
        <end position="507"/>
    </location>
</feature>
<keyword evidence="1" id="KW-0732">Signal</keyword>
<feature type="domain" description="Microcystin LR degradation protein MlrC N-terminal" evidence="3">
    <location>
        <begin position="45"/>
        <end position="327"/>
    </location>
</feature>
<evidence type="ECO:0000313" key="5">
    <source>
        <dbReference type="Proteomes" id="UP000598271"/>
    </source>
</evidence>
<dbReference type="InterPro" id="IPR015995">
    <property type="entry name" value="MlrC_N"/>
</dbReference>
<evidence type="ECO:0000259" key="3">
    <source>
        <dbReference type="Pfam" id="PF07364"/>
    </source>
</evidence>
<dbReference type="AlphaFoldDB" id="A0A8J3GA60"/>
<sequence>MTKFFYMKRTFFLLIAGLFALLTTPSGATSPAKNQKGERLAALPRIAIAGLAIESSTFSPALTQEEAFHAKYGTEVFSSYPFLSAGSSIRQRATWFPTVVGKAIPGGAVTREAYESLVKKTLESLAKNGPYDGLFFDIHGAMSVVGLDDPEGDFIVRIREVLGKKVIISTSMDLHGNVSWRLAENTDLITCYRMAPHEDAMETKQRAVENLLARIESGKGKPAYKAWIPVPILLPGEKTSTRIEPAKSIYEAVAPATEQAGILDAAIWVGYAWADEPRNHAVVMVTGDDKAKVTQTAERLAKSFWDARKNFVFVAPTGTLQESLDKAVASDKHPFLISDSGDNPTAGGAGDVTWTLKEILARPEFKTQDGPSLIYASIPGPELVEKAIAAGVGGKVDGTAGAKVDARYAPPVRIAGVVESIESGDVNAEVEVVVRVGSVHVIVTKKRKPYHLESDFTRLGLDPRKADIVVVKIGYLVPELYDMRADWILALTPGGVDQDLERLDYKRIKRPMFPLDKDMKEPDLKAKLVPSSDTL</sequence>
<accession>A0A8J3GA60</accession>
<feature type="chain" id="PRO_5035228955" evidence="1">
    <location>
        <begin position="29"/>
        <end position="535"/>
    </location>
</feature>
<dbReference type="PIRSF" id="PIRSF012702">
    <property type="entry name" value="UCP012702"/>
    <property type="match status" value="1"/>
</dbReference>
<dbReference type="InterPro" id="IPR009197">
    <property type="entry name" value="MlrC"/>
</dbReference>
<evidence type="ECO:0000313" key="4">
    <source>
        <dbReference type="EMBL" id="GHB68301.1"/>
    </source>
</evidence>
<gene>
    <name evidence="4" type="ORF">GCM10007390_22060</name>
</gene>
<reference evidence="4 5" key="1">
    <citation type="journal article" date="2014" name="Int. J. Syst. Evol. Microbiol.">
        <title>Complete genome sequence of Corynebacterium casei LMG S-19264T (=DSM 44701T), isolated from a smear-ripened cheese.</title>
        <authorList>
            <consortium name="US DOE Joint Genome Institute (JGI-PGF)"/>
            <person name="Walter F."/>
            <person name="Albersmeier A."/>
            <person name="Kalinowski J."/>
            <person name="Ruckert C."/>
        </authorList>
    </citation>
    <scope>NUCLEOTIDE SEQUENCE [LARGE SCALE GENOMIC DNA]</scope>
    <source>
        <strain evidence="4 5">KCTC 12866</strain>
    </source>
</reference>
<proteinExistence type="predicted"/>
<protein>
    <submittedName>
        <fullName evidence="4">Microcystin degradation protein MlrC</fullName>
    </submittedName>
</protein>
<organism evidence="4 5">
    <name type="scientific">Persicitalea jodogahamensis</name>
    <dbReference type="NCBI Taxonomy" id="402147"/>
    <lineage>
        <taxon>Bacteria</taxon>
        <taxon>Pseudomonadati</taxon>
        <taxon>Bacteroidota</taxon>
        <taxon>Cytophagia</taxon>
        <taxon>Cytophagales</taxon>
        <taxon>Spirosomataceae</taxon>
        <taxon>Persicitalea</taxon>
    </lineage>
</organism>
<evidence type="ECO:0000256" key="1">
    <source>
        <dbReference type="SAM" id="SignalP"/>
    </source>
</evidence>
<dbReference type="Pfam" id="PF07171">
    <property type="entry name" value="MlrC_C"/>
    <property type="match status" value="1"/>
</dbReference>